<dbReference type="InterPro" id="IPR001849">
    <property type="entry name" value="PH_domain"/>
</dbReference>
<dbReference type="SUPFAM" id="SSF50729">
    <property type="entry name" value="PH domain-like"/>
    <property type="match status" value="1"/>
</dbReference>
<dbReference type="EMBL" id="CAJPWZ010000464">
    <property type="protein sequence ID" value="CAG2193694.1"/>
    <property type="molecule type" value="Genomic_DNA"/>
</dbReference>
<evidence type="ECO:0000313" key="2">
    <source>
        <dbReference type="EMBL" id="CAG2193694.1"/>
    </source>
</evidence>
<comment type="caution">
    <text evidence="2">The sequence shown here is derived from an EMBL/GenBank/DDBJ whole genome shotgun (WGS) entry which is preliminary data.</text>
</comment>
<dbReference type="Gene3D" id="2.30.29.30">
    <property type="entry name" value="Pleckstrin-homology domain (PH domain)/Phosphotyrosine-binding domain (PTB)"/>
    <property type="match status" value="1"/>
</dbReference>
<accession>A0A8S3Q9U3</accession>
<sequence length="202" mass="23337">MVHVARLKPSGVVLMEGYLKKKLSLLKGYRDQWFVLTQDGYLKYYLEKPMEEKQKPKGQILLLLSDINEKSDNVSFKVKAANNNVFRLRADNKEKRNAWIKAMIETKTKLNNRMFKGFYDTGERLQRNIDQENDDTGAGHFLISLSKDESRSFHFIPDLVIHLTCTPSLSKLRFFPPDRLAAVMPAQWGIEDPIIQIVDCSS</sequence>
<keyword evidence="3" id="KW-1185">Reference proteome</keyword>
<dbReference type="AlphaFoldDB" id="A0A8S3Q9U3"/>
<evidence type="ECO:0000259" key="1">
    <source>
        <dbReference type="PROSITE" id="PS50003"/>
    </source>
</evidence>
<dbReference type="OrthoDB" id="2157866at2759"/>
<evidence type="ECO:0000313" key="3">
    <source>
        <dbReference type="Proteomes" id="UP000683360"/>
    </source>
</evidence>
<gene>
    <name evidence="2" type="ORF">MEDL_8806</name>
</gene>
<dbReference type="Proteomes" id="UP000683360">
    <property type="component" value="Unassembled WGS sequence"/>
</dbReference>
<proteinExistence type="predicted"/>
<reference evidence="2" key="1">
    <citation type="submission" date="2021-03" db="EMBL/GenBank/DDBJ databases">
        <authorList>
            <person name="Bekaert M."/>
        </authorList>
    </citation>
    <scope>NUCLEOTIDE SEQUENCE</scope>
</reference>
<name>A0A8S3Q9U3_MYTED</name>
<protein>
    <recommendedName>
        <fullName evidence="1">PH domain-containing protein</fullName>
    </recommendedName>
</protein>
<organism evidence="2 3">
    <name type="scientific">Mytilus edulis</name>
    <name type="common">Blue mussel</name>
    <dbReference type="NCBI Taxonomy" id="6550"/>
    <lineage>
        <taxon>Eukaryota</taxon>
        <taxon>Metazoa</taxon>
        <taxon>Spiralia</taxon>
        <taxon>Lophotrochozoa</taxon>
        <taxon>Mollusca</taxon>
        <taxon>Bivalvia</taxon>
        <taxon>Autobranchia</taxon>
        <taxon>Pteriomorphia</taxon>
        <taxon>Mytilida</taxon>
        <taxon>Mytiloidea</taxon>
        <taxon>Mytilidae</taxon>
        <taxon>Mytilinae</taxon>
        <taxon>Mytilus</taxon>
    </lineage>
</organism>
<dbReference type="SMART" id="SM00233">
    <property type="entry name" value="PH"/>
    <property type="match status" value="1"/>
</dbReference>
<dbReference type="InterPro" id="IPR011993">
    <property type="entry name" value="PH-like_dom_sf"/>
</dbReference>
<dbReference type="PROSITE" id="PS50003">
    <property type="entry name" value="PH_DOMAIN"/>
    <property type="match status" value="1"/>
</dbReference>
<feature type="domain" description="PH" evidence="1">
    <location>
        <begin position="12"/>
        <end position="108"/>
    </location>
</feature>
<dbReference type="Pfam" id="PF00169">
    <property type="entry name" value="PH"/>
    <property type="match status" value="1"/>
</dbReference>